<organism evidence="2 3">
    <name type="scientific">Streptomyces phage Chymera</name>
    <dbReference type="NCBI Taxonomy" id="1821728"/>
    <lineage>
        <taxon>Viruses</taxon>
        <taxon>Duplodnaviria</taxon>
        <taxon>Heunggongvirae</taxon>
        <taxon>Uroviricota</taxon>
        <taxon>Caudoviricetes</taxon>
        <taxon>Chymeravirus</taxon>
        <taxon>Chymeravirus chymera</taxon>
    </lineage>
</organism>
<reference evidence="2 3" key="1">
    <citation type="submission" date="2016-03" db="EMBL/GenBank/DDBJ databases">
        <authorList>
            <person name="Ploux O."/>
        </authorList>
    </citation>
    <scope>NUCLEOTIDE SEQUENCE [LARGE SCALE GENOMIC DNA]</scope>
</reference>
<feature type="transmembrane region" description="Helical" evidence="1">
    <location>
        <begin position="6"/>
        <end position="24"/>
    </location>
</feature>
<evidence type="ECO:0000313" key="2">
    <source>
        <dbReference type="EMBL" id="AMS01590.1"/>
    </source>
</evidence>
<proteinExistence type="predicted"/>
<sequence>MTDVVRVAVLGVLALGVVTLALIFRSLRGQVDDLRAEVACLRIERLLGEPAVATEADQVRTRRPELGVILGAAIGAVTATAATWLLWG</sequence>
<dbReference type="EMBL" id="KU958700">
    <property type="protein sequence ID" value="AMS01590.1"/>
    <property type="molecule type" value="Genomic_DNA"/>
</dbReference>
<keyword evidence="1" id="KW-0812">Transmembrane</keyword>
<keyword evidence="1" id="KW-0472">Membrane</keyword>
<name>A0A142K657_9CAUD</name>
<keyword evidence="1" id="KW-1133">Transmembrane helix</keyword>
<dbReference type="Proteomes" id="UP000223789">
    <property type="component" value="Segment"/>
</dbReference>
<feature type="transmembrane region" description="Helical" evidence="1">
    <location>
        <begin position="66"/>
        <end position="87"/>
    </location>
</feature>
<evidence type="ECO:0000313" key="3">
    <source>
        <dbReference type="Proteomes" id="UP000223789"/>
    </source>
</evidence>
<gene>
    <name evidence="2" type="ORF">SEA_CHYMERA_31</name>
</gene>
<protein>
    <submittedName>
        <fullName evidence="2">Uncharacterized protein</fullName>
    </submittedName>
</protein>
<accession>A0A142K657</accession>
<keyword evidence="3" id="KW-1185">Reference proteome</keyword>
<evidence type="ECO:0000256" key="1">
    <source>
        <dbReference type="SAM" id="Phobius"/>
    </source>
</evidence>